<feature type="transmembrane region" description="Helical" evidence="1">
    <location>
        <begin position="20"/>
        <end position="39"/>
    </location>
</feature>
<accession>A0A9P6E5T0</accession>
<protein>
    <submittedName>
        <fullName evidence="2">Uncharacterized protein</fullName>
    </submittedName>
</protein>
<organism evidence="2 3">
    <name type="scientific">Crepidotus variabilis</name>
    <dbReference type="NCBI Taxonomy" id="179855"/>
    <lineage>
        <taxon>Eukaryota</taxon>
        <taxon>Fungi</taxon>
        <taxon>Dikarya</taxon>
        <taxon>Basidiomycota</taxon>
        <taxon>Agaricomycotina</taxon>
        <taxon>Agaricomycetes</taxon>
        <taxon>Agaricomycetidae</taxon>
        <taxon>Agaricales</taxon>
        <taxon>Agaricineae</taxon>
        <taxon>Crepidotaceae</taxon>
        <taxon>Crepidotus</taxon>
    </lineage>
</organism>
<reference evidence="2" key="1">
    <citation type="submission" date="2020-11" db="EMBL/GenBank/DDBJ databases">
        <authorList>
            <consortium name="DOE Joint Genome Institute"/>
            <person name="Ahrendt S."/>
            <person name="Riley R."/>
            <person name="Andreopoulos W."/>
            <person name="Labutti K."/>
            <person name="Pangilinan J."/>
            <person name="Ruiz-Duenas F.J."/>
            <person name="Barrasa J.M."/>
            <person name="Sanchez-Garcia M."/>
            <person name="Camarero S."/>
            <person name="Miyauchi S."/>
            <person name="Serrano A."/>
            <person name="Linde D."/>
            <person name="Babiker R."/>
            <person name="Drula E."/>
            <person name="Ayuso-Fernandez I."/>
            <person name="Pacheco R."/>
            <person name="Padilla G."/>
            <person name="Ferreira P."/>
            <person name="Barriuso J."/>
            <person name="Kellner H."/>
            <person name="Castanera R."/>
            <person name="Alfaro M."/>
            <person name="Ramirez L."/>
            <person name="Pisabarro A.G."/>
            <person name="Kuo A."/>
            <person name="Tritt A."/>
            <person name="Lipzen A."/>
            <person name="He G."/>
            <person name="Yan M."/>
            <person name="Ng V."/>
            <person name="Cullen D."/>
            <person name="Martin F."/>
            <person name="Rosso M.-N."/>
            <person name="Henrissat B."/>
            <person name="Hibbett D."/>
            <person name="Martinez A.T."/>
            <person name="Grigoriev I.V."/>
        </authorList>
    </citation>
    <scope>NUCLEOTIDE SEQUENCE</scope>
    <source>
        <strain evidence="2">CBS 506.95</strain>
    </source>
</reference>
<comment type="caution">
    <text evidence="2">The sequence shown here is derived from an EMBL/GenBank/DDBJ whole genome shotgun (WGS) entry which is preliminary data.</text>
</comment>
<keyword evidence="3" id="KW-1185">Reference proteome</keyword>
<evidence type="ECO:0000313" key="3">
    <source>
        <dbReference type="Proteomes" id="UP000807306"/>
    </source>
</evidence>
<dbReference type="AlphaFoldDB" id="A0A9P6E5T0"/>
<evidence type="ECO:0000256" key="1">
    <source>
        <dbReference type="SAM" id="Phobius"/>
    </source>
</evidence>
<dbReference type="EMBL" id="MU157928">
    <property type="protein sequence ID" value="KAF9523000.1"/>
    <property type="molecule type" value="Genomic_DNA"/>
</dbReference>
<sequence length="96" mass="11469">MNSDRANDLGTKFHSIKEKLNILITTLLRMGLLGIIFRWDPDGHINNQIMTIYWNLCKIDGFSARKWWDLVDEESHGAIITFFRWHRIFKLHLWGK</sequence>
<dbReference type="Proteomes" id="UP000807306">
    <property type="component" value="Unassembled WGS sequence"/>
</dbReference>
<proteinExistence type="predicted"/>
<keyword evidence="1" id="KW-1133">Transmembrane helix</keyword>
<gene>
    <name evidence="2" type="ORF">CPB83DRAFT_863675</name>
</gene>
<keyword evidence="1" id="KW-0812">Transmembrane</keyword>
<evidence type="ECO:0000313" key="2">
    <source>
        <dbReference type="EMBL" id="KAF9523000.1"/>
    </source>
</evidence>
<keyword evidence="1" id="KW-0472">Membrane</keyword>
<name>A0A9P6E5T0_9AGAR</name>